<accession>A0A7L6B466</accession>
<evidence type="ECO:0000313" key="3">
    <source>
        <dbReference type="Proteomes" id="UP000510844"/>
    </source>
</evidence>
<evidence type="ECO:0000256" key="1">
    <source>
        <dbReference type="SAM" id="MobiDB-lite"/>
    </source>
</evidence>
<dbReference type="EMBL" id="CP059322">
    <property type="protein sequence ID" value="QLQ36694.1"/>
    <property type="molecule type" value="Genomic_DNA"/>
</dbReference>
<dbReference type="RefSeq" id="WP_181569209.1">
    <property type="nucleotide sequence ID" value="NZ_CP059322.2"/>
</dbReference>
<dbReference type="AlphaFoldDB" id="A0A7L6B466"/>
<keyword evidence="3" id="KW-1185">Reference proteome</keyword>
<dbReference type="Proteomes" id="UP000510844">
    <property type="component" value="Chromosome"/>
</dbReference>
<reference evidence="2 3" key="2">
    <citation type="journal article" date="2021" name="Mar. Drugs">
        <title>A New Micromonospora Strain with Antibiotic Activity Isolated from the Microbiome of a Mid-Atlantic Deep-Sea Sponge.</title>
        <authorList>
            <person name="Back C.R."/>
            <person name="Stennett H.L."/>
            <person name="Williams S.E."/>
            <person name="Wang L."/>
            <person name="Ojeda Gomez J."/>
            <person name="Abdulle O.M."/>
            <person name="Duffy T."/>
            <person name="Neal C."/>
            <person name="Mantell J."/>
            <person name="Jepson M.A."/>
            <person name="Hendry K.R."/>
            <person name="Powell D."/>
            <person name="Stach J.E.M."/>
            <person name="Essex-Lopresti A.E."/>
            <person name="Willis C.L."/>
            <person name="Curnow P."/>
            <person name="Race P.R."/>
        </authorList>
    </citation>
    <scope>NUCLEOTIDE SEQUENCE [LARGE SCALE GENOMIC DNA]</scope>
    <source>
        <strain evidence="2 3">28ISP2-46</strain>
    </source>
</reference>
<organism evidence="2 3">
    <name type="scientific">Micromonospora robiginosa</name>
    <dbReference type="NCBI Taxonomy" id="2749844"/>
    <lineage>
        <taxon>Bacteria</taxon>
        <taxon>Bacillati</taxon>
        <taxon>Actinomycetota</taxon>
        <taxon>Actinomycetes</taxon>
        <taxon>Micromonosporales</taxon>
        <taxon>Micromonosporaceae</taxon>
        <taxon>Micromonospora</taxon>
    </lineage>
</organism>
<sequence length="57" mass="6098">MTDTSPDHIPAHVKNSYVNCSEYARTPRLTPLPSVGDPGATAPSARPPATVRLEVVR</sequence>
<evidence type="ECO:0000313" key="2">
    <source>
        <dbReference type="EMBL" id="QLQ36694.1"/>
    </source>
</evidence>
<protein>
    <submittedName>
        <fullName evidence="2">Uncharacterized protein</fullName>
    </submittedName>
</protein>
<gene>
    <name evidence="2" type="ORF">H1D33_26095</name>
</gene>
<reference evidence="3" key="1">
    <citation type="submission" date="2020-07" db="EMBL/GenBank/DDBJ databases">
        <title>A new Micromonospora strain with potent antibiotic activity isolated from the microbiome of a mid-Atlantic deep-sea sponge.</title>
        <authorList>
            <person name="Back C.R."/>
            <person name="Stennett H.L."/>
            <person name="Williams S.E."/>
            <person name="Wang L."/>
            <person name="Ojeda Gomez J."/>
            <person name="Abdulle O.M."/>
            <person name="Duffy T."/>
            <person name="Hendry K.R."/>
            <person name="Powell D."/>
            <person name="Stach J.E."/>
            <person name="Essex-Lopresti A.E."/>
            <person name="Willis C.L."/>
            <person name="Curnow P."/>
            <person name="Race P.R."/>
        </authorList>
    </citation>
    <scope>NUCLEOTIDE SEQUENCE [LARGE SCALE GENOMIC DNA]</scope>
    <source>
        <strain evidence="3">28ISP2-46</strain>
    </source>
</reference>
<name>A0A7L6B466_9ACTN</name>
<proteinExistence type="predicted"/>
<dbReference type="KEGG" id="mfeu:H1D33_26095"/>
<feature type="region of interest" description="Disordered" evidence="1">
    <location>
        <begin position="27"/>
        <end position="57"/>
    </location>
</feature>